<dbReference type="PANTHER" id="PTHR10869:SF246">
    <property type="entry name" value="TRANSMEMBRANE PROLYL 4-HYDROXYLASE"/>
    <property type="match status" value="1"/>
</dbReference>
<dbReference type="Proteomes" id="UP000036947">
    <property type="component" value="Unassembled WGS sequence"/>
</dbReference>
<dbReference type="STRING" id="1163406.A0A0L0NJQ5"/>
<dbReference type="SMART" id="SM00702">
    <property type="entry name" value="P4Hc"/>
    <property type="match status" value="1"/>
</dbReference>
<evidence type="ECO:0000256" key="3">
    <source>
        <dbReference type="ARBA" id="ARBA00022964"/>
    </source>
</evidence>
<dbReference type="EMBL" id="LFRF01000002">
    <property type="protein sequence ID" value="KND94341.1"/>
    <property type="molecule type" value="Genomic_DNA"/>
</dbReference>
<feature type="signal peptide" evidence="6">
    <location>
        <begin position="1"/>
        <end position="19"/>
    </location>
</feature>
<dbReference type="AlphaFoldDB" id="A0A0L0NJQ5"/>
<dbReference type="GO" id="GO:0005783">
    <property type="term" value="C:endoplasmic reticulum"/>
    <property type="evidence" value="ECO:0007669"/>
    <property type="project" value="TreeGrafter"/>
</dbReference>
<protein>
    <submittedName>
        <fullName evidence="8">Putative prolyl 4-hydroxylase 4</fullName>
    </submittedName>
</protein>
<dbReference type="OrthoDB" id="420380at2759"/>
<evidence type="ECO:0000256" key="1">
    <source>
        <dbReference type="ARBA" id="ARBA00001961"/>
    </source>
</evidence>
<dbReference type="GO" id="GO:0005506">
    <property type="term" value="F:iron ion binding"/>
    <property type="evidence" value="ECO:0007669"/>
    <property type="project" value="InterPro"/>
</dbReference>
<evidence type="ECO:0000256" key="5">
    <source>
        <dbReference type="ARBA" id="ARBA00023004"/>
    </source>
</evidence>
<keyword evidence="6" id="KW-0732">Signal</keyword>
<evidence type="ECO:0000256" key="6">
    <source>
        <dbReference type="SAM" id="SignalP"/>
    </source>
</evidence>
<reference evidence="8 9" key="1">
    <citation type="journal article" date="2015" name="BMC Genomics">
        <title>The genome of the truffle-parasite Tolypocladium ophioglossoides and the evolution of antifungal peptaibiotics.</title>
        <authorList>
            <person name="Quandt C.A."/>
            <person name="Bushley K.E."/>
            <person name="Spatafora J.W."/>
        </authorList>
    </citation>
    <scope>NUCLEOTIDE SEQUENCE [LARGE SCALE GENOMIC DNA]</scope>
    <source>
        <strain evidence="8 9">CBS 100239</strain>
    </source>
</reference>
<comment type="cofactor">
    <cofactor evidence="1">
        <name>L-ascorbate</name>
        <dbReference type="ChEBI" id="CHEBI:38290"/>
    </cofactor>
</comment>
<dbReference type="InterPro" id="IPR044862">
    <property type="entry name" value="Pro_4_hyd_alph_FE2OG_OXY"/>
</dbReference>
<evidence type="ECO:0000313" key="8">
    <source>
        <dbReference type="EMBL" id="KND94341.1"/>
    </source>
</evidence>
<dbReference type="Gene3D" id="2.60.120.620">
    <property type="entry name" value="q2cbj1_9rhob like domain"/>
    <property type="match status" value="1"/>
</dbReference>
<evidence type="ECO:0000256" key="4">
    <source>
        <dbReference type="ARBA" id="ARBA00023002"/>
    </source>
</evidence>
<proteinExistence type="predicted"/>
<evidence type="ECO:0000256" key="2">
    <source>
        <dbReference type="ARBA" id="ARBA00022723"/>
    </source>
</evidence>
<dbReference type="PROSITE" id="PS51471">
    <property type="entry name" value="FE2OG_OXY"/>
    <property type="match status" value="1"/>
</dbReference>
<feature type="chain" id="PRO_5005545042" evidence="6">
    <location>
        <begin position="20"/>
        <end position="283"/>
    </location>
</feature>
<keyword evidence="2" id="KW-0479">Metal-binding</keyword>
<dbReference type="InterPro" id="IPR005123">
    <property type="entry name" value="Oxoglu/Fe-dep_dioxygenase_dom"/>
</dbReference>
<dbReference type="GO" id="GO:0004656">
    <property type="term" value="F:procollagen-proline 4-dioxygenase activity"/>
    <property type="evidence" value="ECO:0007669"/>
    <property type="project" value="TreeGrafter"/>
</dbReference>
<accession>A0A0L0NJQ5</accession>
<name>A0A0L0NJQ5_TOLOC</name>
<keyword evidence="3" id="KW-0223">Dioxygenase</keyword>
<feature type="domain" description="Fe2OG dioxygenase" evidence="7">
    <location>
        <begin position="128"/>
        <end position="258"/>
    </location>
</feature>
<keyword evidence="4" id="KW-0560">Oxidoreductase</keyword>
<comment type="caution">
    <text evidence="8">The sequence shown here is derived from an EMBL/GenBank/DDBJ whole genome shotgun (WGS) entry which is preliminary data.</text>
</comment>
<dbReference type="InterPro" id="IPR006620">
    <property type="entry name" value="Pro_4_hyd_alph"/>
</dbReference>
<dbReference type="PANTHER" id="PTHR10869">
    <property type="entry name" value="PROLYL 4-HYDROXYLASE ALPHA SUBUNIT"/>
    <property type="match status" value="1"/>
</dbReference>
<dbReference type="Pfam" id="PF13640">
    <property type="entry name" value="2OG-FeII_Oxy_3"/>
    <property type="match status" value="1"/>
</dbReference>
<organism evidence="8 9">
    <name type="scientific">Tolypocladium ophioglossoides (strain CBS 100239)</name>
    <name type="common">Snaketongue truffleclub</name>
    <name type="synonym">Elaphocordyceps ophioglossoides</name>
    <dbReference type="NCBI Taxonomy" id="1163406"/>
    <lineage>
        <taxon>Eukaryota</taxon>
        <taxon>Fungi</taxon>
        <taxon>Dikarya</taxon>
        <taxon>Ascomycota</taxon>
        <taxon>Pezizomycotina</taxon>
        <taxon>Sordariomycetes</taxon>
        <taxon>Hypocreomycetidae</taxon>
        <taxon>Hypocreales</taxon>
        <taxon>Ophiocordycipitaceae</taxon>
        <taxon>Tolypocladium</taxon>
    </lineage>
</organism>
<dbReference type="InterPro" id="IPR045054">
    <property type="entry name" value="P4HA-like"/>
</dbReference>
<gene>
    <name evidence="8" type="ORF">TOPH_01252</name>
</gene>
<evidence type="ECO:0000313" key="9">
    <source>
        <dbReference type="Proteomes" id="UP000036947"/>
    </source>
</evidence>
<keyword evidence="9" id="KW-1185">Reference proteome</keyword>
<sequence length="283" mass="30667">MVGPRHLAAVAAALSLAVAAETQDQVRLSGKQPSSDYACTHPPYTVHLVSRSPLVMYLEGFLTADERVHLQHLAQGRFKHSAVHGAAGDSAIHSVRTSQSTSVERDVVVCCIEDRALAVQGFDTPASHLEPIQLVKYSPTQRYHFHTDWFTDAASHATAAQGGNRASSVFAYVRAANVTGGGTNFPLLDAPRDERWCRFVDCDEERERGVTFRPVEGNAVYWENLLADGSGRGDQRTLHAGLPVVSGEKIGMNIWTREAPLPADIRGGARGSCGWDEGRGARP</sequence>
<dbReference type="GO" id="GO:0031418">
    <property type="term" value="F:L-ascorbic acid binding"/>
    <property type="evidence" value="ECO:0007669"/>
    <property type="project" value="InterPro"/>
</dbReference>
<evidence type="ECO:0000259" key="7">
    <source>
        <dbReference type="PROSITE" id="PS51471"/>
    </source>
</evidence>
<keyword evidence="5" id="KW-0408">Iron</keyword>